<proteinExistence type="predicted"/>
<dbReference type="AlphaFoldDB" id="A0A9X4AKB0"/>
<keyword evidence="3" id="KW-1185">Reference proteome</keyword>
<dbReference type="EMBL" id="JAMQJZ010000025">
    <property type="protein sequence ID" value="MDC3422664.1"/>
    <property type="molecule type" value="Genomic_DNA"/>
</dbReference>
<dbReference type="Proteomes" id="UP001145072">
    <property type="component" value="Unassembled WGS sequence"/>
</dbReference>
<evidence type="ECO:0000313" key="3">
    <source>
        <dbReference type="Proteomes" id="UP001145072"/>
    </source>
</evidence>
<dbReference type="InterPro" id="IPR019635">
    <property type="entry name" value="DUF2500"/>
</dbReference>
<keyword evidence="1" id="KW-1133">Transmembrane helix</keyword>
<evidence type="ECO:0000313" key="2">
    <source>
        <dbReference type="EMBL" id="MDC3422664.1"/>
    </source>
</evidence>
<evidence type="ECO:0000256" key="1">
    <source>
        <dbReference type="SAM" id="Phobius"/>
    </source>
</evidence>
<name>A0A9X4AKB0_9BACI</name>
<sequence>MGDPFAPGGNLLFQIAPIFIGIVFVIVFGTIIFTIFKGLGEWNKNNKSPRLSVPAVVKTKRTHFSKRSHAHNNNMHHSSRTEYYATFEFESGDRTEFRMNGNEYGQLAEGDIGILEFQGTRYLGFERS</sequence>
<dbReference type="RefSeq" id="WP_259871876.1">
    <property type="nucleotide sequence ID" value="NZ_JAMQJZ010000025.1"/>
</dbReference>
<gene>
    <name evidence="2" type="ORF">NC661_20120</name>
</gene>
<accession>A0A9X4AKB0</accession>
<dbReference type="Gene3D" id="2.40.50.660">
    <property type="match status" value="1"/>
</dbReference>
<reference evidence="2" key="1">
    <citation type="submission" date="2022-06" db="EMBL/GenBank/DDBJ databases">
        <title>Aquibacillus sp. a new bacterium isolated from soil saline samples.</title>
        <authorList>
            <person name="Galisteo C."/>
            <person name="De La Haba R."/>
            <person name="Sanchez-Porro C."/>
            <person name="Ventosa A."/>
        </authorList>
    </citation>
    <scope>NUCLEOTIDE SEQUENCE</scope>
    <source>
        <strain evidence="2">JCM 12387</strain>
    </source>
</reference>
<keyword evidence="1" id="KW-0472">Membrane</keyword>
<organism evidence="2 3">
    <name type="scientific">Aquibacillus koreensis</name>
    <dbReference type="NCBI Taxonomy" id="279446"/>
    <lineage>
        <taxon>Bacteria</taxon>
        <taxon>Bacillati</taxon>
        <taxon>Bacillota</taxon>
        <taxon>Bacilli</taxon>
        <taxon>Bacillales</taxon>
        <taxon>Bacillaceae</taxon>
        <taxon>Aquibacillus</taxon>
    </lineage>
</organism>
<dbReference type="Pfam" id="PF10694">
    <property type="entry name" value="DUF2500"/>
    <property type="match status" value="1"/>
</dbReference>
<comment type="caution">
    <text evidence="2">The sequence shown here is derived from an EMBL/GenBank/DDBJ whole genome shotgun (WGS) entry which is preliminary data.</text>
</comment>
<feature type="transmembrane region" description="Helical" evidence="1">
    <location>
        <begin position="12"/>
        <end position="36"/>
    </location>
</feature>
<keyword evidence="1" id="KW-0812">Transmembrane</keyword>
<protein>
    <submittedName>
        <fullName evidence="2">DUF2500 domain-containing protein</fullName>
    </submittedName>
</protein>